<dbReference type="PhylomeDB" id="T1IR91"/>
<dbReference type="eggNOG" id="ENOG502SEI2">
    <property type="taxonomic scope" value="Eukaryota"/>
</dbReference>
<dbReference type="InterPro" id="IPR034884">
    <property type="entry name" value="Cytochrome_c_oxidase_VIc/VIIs"/>
</dbReference>
<feature type="transmembrane region" description="Helical" evidence="9">
    <location>
        <begin position="20"/>
        <end position="38"/>
    </location>
</feature>
<evidence type="ECO:0000256" key="8">
    <source>
        <dbReference type="ARBA" id="ARBA00023136"/>
    </source>
</evidence>
<dbReference type="STRING" id="126957.T1IR91"/>
<keyword evidence="6 9" id="KW-1133">Transmembrane helix</keyword>
<keyword evidence="8 9" id="KW-0472">Membrane</keyword>
<keyword evidence="5" id="KW-0999">Mitochondrion inner membrane</keyword>
<comment type="similarity">
    <text evidence="3">Belongs to the cytochrome c oxidase subunit 6c family.</text>
</comment>
<dbReference type="SUPFAM" id="SSF81415">
    <property type="entry name" value="Mitochondrial cytochrome c oxidase subunit VIc"/>
    <property type="match status" value="1"/>
</dbReference>
<dbReference type="CDD" id="cd22901">
    <property type="entry name" value="CcO_VIc"/>
    <property type="match status" value="1"/>
</dbReference>
<organism evidence="10 11">
    <name type="scientific">Strigamia maritima</name>
    <name type="common">European centipede</name>
    <name type="synonym">Geophilus maritimus</name>
    <dbReference type="NCBI Taxonomy" id="126957"/>
    <lineage>
        <taxon>Eukaryota</taxon>
        <taxon>Metazoa</taxon>
        <taxon>Ecdysozoa</taxon>
        <taxon>Arthropoda</taxon>
        <taxon>Myriapoda</taxon>
        <taxon>Chilopoda</taxon>
        <taxon>Pleurostigmophora</taxon>
        <taxon>Geophilomorpha</taxon>
        <taxon>Linotaeniidae</taxon>
        <taxon>Strigamia</taxon>
    </lineage>
</organism>
<dbReference type="Proteomes" id="UP000014500">
    <property type="component" value="Unassembled WGS sequence"/>
</dbReference>
<dbReference type="InterPro" id="IPR037169">
    <property type="entry name" value="Cytochrome_c_oxidase_VIc_sf"/>
</dbReference>
<keyword evidence="7" id="KW-0496">Mitochondrion</keyword>
<evidence type="ECO:0000256" key="2">
    <source>
        <dbReference type="ARBA" id="ARBA00004673"/>
    </source>
</evidence>
<keyword evidence="11" id="KW-1185">Reference proteome</keyword>
<dbReference type="PANTHER" id="PTHR48416">
    <property type="entry name" value="CYTOCHROME C OXIDASE SUBUNIT 6C"/>
    <property type="match status" value="1"/>
</dbReference>
<sequence>MSAVAGKPQLRGLLRSYMKKHGIIGATLSGISVVLYKFGISDPRKKKYADFYKDYDPDAEFERMSALGLMQSTGGGYGNE</sequence>
<dbReference type="HOGENOM" id="CLU_196254_0_0_1"/>
<evidence type="ECO:0000256" key="1">
    <source>
        <dbReference type="ARBA" id="ARBA00004434"/>
    </source>
</evidence>
<dbReference type="Pfam" id="PF02937">
    <property type="entry name" value="COX6C"/>
    <property type="match status" value="1"/>
</dbReference>
<dbReference type="EMBL" id="JH431339">
    <property type="status" value="NOT_ANNOTATED_CDS"/>
    <property type="molecule type" value="Genomic_DNA"/>
</dbReference>
<evidence type="ECO:0000256" key="7">
    <source>
        <dbReference type="ARBA" id="ARBA00023128"/>
    </source>
</evidence>
<evidence type="ECO:0000256" key="5">
    <source>
        <dbReference type="ARBA" id="ARBA00022792"/>
    </source>
</evidence>
<reference evidence="10" key="2">
    <citation type="submission" date="2015-02" db="UniProtKB">
        <authorList>
            <consortium name="EnsemblMetazoa"/>
        </authorList>
    </citation>
    <scope>IDENTIFICATION</scope>
</reference>
<dbReference type="Gene3D" id="4.10.93.10">
    <property type="entry name" value="Mitochondrial cytochrome c oxidase subunit VIc/VIIs"/>
    <property type="match status" value="1"/>
</dbReference>
<dbReference type="InterPro" id="IPR051389">
    <property type="entry name" value="Cytochrome_c_oxidase_VIc"/>
</dbReference>
<dbReference type="EnsemblMetazoa" id="SMAR003577-RA">
    <property type="protein sequence ID" value="SMAR003577-PA"/>
    <property type="gene ID" value="SMAR003577"/>
</dbReference>
<dbReference type="GO" id="GO:0005743">
    <property type="term" value="C:mitochondrial inner membrane"/>
    <property type="evidence" value="ECO:0007669"/>
    <property type="project" value="UniProtKB-SubCell"/>
</dbReference>
<proteinExistence type="inferred from homology"/>
<dbReference type="PANTHER" id="PTHR48416:SF1">
    <property type="entry name" value="CYTOCHROME C OXIDASE SUBUNIT 6C"/>
    <property type="match status" value="1"/>
</dbReference>
<evidence type="ECO:0000256" key="6">
    <source>
        <dbReference type="ARBA" id="ARBA00022989"/>
    </source>
</evidence>
<comment type="pathway">
    <text evidence="2">Energy metabolism; oxidative phosphorylation.</text>
</comment>
<keyword evidence="4 9" id="KW-0812">Transmembrane</keyword>
<evidence type="ECO:0000256" key="9">
    <source>
        <dbReference type="SAM" id="Phobius"/>
    </source>
</evidence>
<dbReference type="AlphaFoldDB" id="T1IR91"/>
<dbReference type="OMA" id="FCNFAIA"/>
<reference evidence="11" key="1">
    <citation type="submission" date="2011-05" db="EMBL/GenBank/DDBJ databases">
        <authorList>
            <person name="Richards S.R."/>
            <person name="Qu J."/>
            <person name="Jiang H."/>
            <person name="Jhangiani S.N."/>
            <person name="Agravi P."/>
            <person name="Goodspeed R."/>
            <person name="Gross S."/>
            <person name="Mandapat C."/>
            <person name="Jackson L."/>
            <person name="Mathew T."/>
            <person name="Pu L."/>
            <person name="Thornton R."/>
            <person name="Saada N."/>
            <person name="Wilczek-Boney K.B."/>
            <person name="Lee S."/>
            <person name="Kovar C."/>
            <person name="Wu Y."/>
            <person name="Scherer S.E."/>
            <person name="Worley K.C."/>
            <person name="Muzny D.M."/>
            <person name="Gibbs R."/>
        </authorList>
    </citation>
    <scope>NUCLEOTIDE SEQUENCE</scope>
    <source>
        <strain evidence="11">Brora</strain>
    </source>
</reference>
<comment type="subcellular location">
    <subcellularLocation>
        <location evidence="1">Mitochondrion inner membrane</location>
        <topology evidence="1">Single-pass membrane protein</topology>
    </subcellularLocation>
</comment>
<protein>
    <submittedName>
        <fullName evidence="10">Uncharacterized protein</fullName>
    </submittedName>
</protein>
<evidence type="ECO:0000256" key="4">
    <source>
        <dbReference type="ARBA" id="ARBA00022692"/>
    </source>
</evidence>
<evidence type="ECO:0000313" key="11">
    <source>
        <dbReference type="Proteomes" id="UP000014500"/>
    </source>
</evidence>
<evidence type="ECO:0000256" key="3">
    <source>
        <dbReference type="ARBA" id="ARBA00007204"/>
    </source>
</evidence>
<name>T1IR91_STRMM</name>
<evidence type="ECO:0000313" key="10">
    <source>
        <dbReference type="EnsemblMetazoa" id="SMAR003577-PA"/>
    </source>
</evidence>
<accession>T1IR91</accession>